<keyword evidence="4" id="KW-1133">Transmembrane helix</keyword>
<evidence type="ECO:0000256" key="1">
    <source>
        <dbReference type="ARBA" id="ARBA00022737"/>
    </source>
</evidence>
<dbReference type="PANTHER" id="PTHR45641:SF19">
    <property type="entry name" value="NEPHROCYSTIN-3"/>
    <property type="match status" value="1"/>
</dbReference>
<keyword evidence="7" id="KW-1185">Reference proteome</keyword>
<evidence type="ECO:0000313" key="7">
    <source>
        <dbReference type="Proteomes" id="UP000319175"/>
    </source>
</evidence>
<gene>
    <name evidence="6" type="ORF">FJA49_13935</name>
</gene>
<dbReference type="Gene3D" id="1.25.40.10">
    <property type="entry name" value="Tetratricopeptide repeat domain"/>
    <property type="match status" value="1"/>
</dbReference>
<dbReference type="InterPro" id="IPR019734">
    <property type="entry name" value="TPR_rpt"/>
</dbReference>
<dbReference type="PANTHER" id="PTHR45641">
    <property type="entry name" value="TETRATRICOPEPTIDE REPEAT PROTEIN (AFU_ORTHOLOGUE AFUA_6G03870)"/>
    <property type="match status" value="1"/>
</dbReference>
<dbReference type="InterPro" id="IPR011990">
    <property type="entry name" value="TPR-like_helical_dom_sf"/>
</dbReference>
<dbReference type="GO" id="GO:0046983">
    <property type="term" value="F:protein dimerization activity"/>
    <property type="evidence" value="ECO:0007669"/>
    <property type="project" value="InterPro"/>
</dbReference>
<dbReference type="Pfam" id="PF07730">
    <property type="entry name" value="HisKA_3"/>
    <property type="match status" value="1"/>
</dbReference>
<evidence type="ECO:0000313" key="6">
    <source>
        <dbReference type="EMBL" id="TPD65299.1"/>
    </source>
</evidence>
<dbReference type="GO" id="GO:0016020">
    <property type="term" value="C:membrane"/>
    <property type="evidence" value="ECO:0007669"/>
    <property type="project" value="InterPro"/>
</dbReference>
<evidence type="ECO:0000256" key="3">
    <source>
        <dbReference type="PROSITE-ProRule" id="PRU00339"/>
    </source>
</evidence>
<dbReference type="AlphaFoldDB" id="A0A501PXJ5"/>
<keyword evidence="1" id="KW-0677">Repeat</keyword>
<reference evidence="6 7" key="1">
    <citation type="submission" date="2019-06" db="EMBL/GenBank/DDBJ databases">
        <title>Flavobacterium sp. MaA-Y11 from geoumgang.</title>
        <authorList>
            <person name="Jeong S."/>
        </authorList>
    </citation>
    <scope>NUCLEOTIDE SEQUENCE [LARGE SCALE GENOMIC DNA]</scope>
    <source>
        <strain evidence="6 7">MaA-Y11</strain>
    </source>
</reference>
<dbReference type="Proteomes" id="UP000319175">
    <property type="component" value="Unassembled WGS sequence"/>
</dbReference>
<feature type="domain" description="Signal transduction histidine kinase subgroup 3 dimerisation and phosphoacceptor" evidence="5">
    <location>
        <begin position="280"/>
        <end position="340"/>
    </location>
</feature>
<feature type="transmembrane region" description="Helical" evidence="4">
    <location>
        <begin position="220"/>
        <end position="239"/>
    </location>
</feature>
<accession>A0A501PXJ5</accession>
<comment type="caution">
    <text evidence="6">The sequence shown here is derived from an EMBL/GenBank/DDBJ whole genome shotgun (WGS) entry which is preliminary data.</text>
</comment>
<evidence type="ECO:0000256" key="2">
    <source>
        <dbReference type="ARBA" id="ARBA00022803"/>
    </source>
</evidence>
<dbReference type="PROSITE" id="PS50005">
    <property type="entry name" value="TPR"/>
    <property type="match status" value="1"/>
</dbReference>
<evidence type="ECO:0000259" key="5">
    <source>
        <dbReference type="Pfam" id="PF07730"/>
    </source>
</evidence>
<evidence type="ECO:0000256" key="4">
    <source>
        <dbReference type="SAM" id="Phobius"/>
    </source>
</evidence>
<dbReference type="Pfam" id="PF13424">
    <property type="entry name" value="TPR_12"/>
    <property type="match status" value="1"/>
</dbReference>
<organism evidence="6 7">
    <name type="scientific">Flavobacterium microcysteis</name>
    <dbReference type="NCBI Taxonomy" id="2596891"/>
    <lineage>
        <taxon>Bacteria</taxon>
        <taxon>Pseudomonadati</taxon>
        <taxon>Bacteroidota</taxon>
        <taxon>Flavobacteriia</taxon>
        <taxon>Flavobacteriales</taxon>
        <taxon>Flavobacteriaceae</taxon>
        <taxon>Flavobacterium</taxon>
    </lineage>
</organism>
<feature type="repeat" description="TPR" evidence="3">
    <location>
        <begin position="38"/>
        <end position="71"/>
    </location>
</feature>
<keyword evidence="2 3" id="KW-0802">TPR repeat</keyword>
<keyword evidence="4" id="KW-0472">Membrane</keyword>
<dbReference type="Gene3D" id="6.10.250.2870">
    <property type="match status" value="1"/>
</dbReference>
<dbReference type="RefSeq" id="WP_140001543.1">
    <property type="nucleotide sequence ID" value="NZ_VFJE01000056.1"/>
</dbReference>
<dbReference type="InterPro" id="IPR011712">
    <property type="entry name" value="Sig_transdc_His_kin_sub3_dim/P"/>
</dbReference>
<dbReference type="EMBL" id="VFJE01000056">
    <property type="protein sequence ID" value="TPD65299.1"/>
    <property type="molecule type" value="Genomic_DNA"/>
</dbReference>
<dbReference type="OrthoDB" id="977000at2"/>
<sequence>MLGIVSKEQRFYDKAHEYHRKALSLVIDKNVKWGSHKANSLNNIGNVYRAQKRYKEAIVLFRQALEDKTMVNNRSNLYAVLLDNLAYSKSKIKDDSELPDLFYESLKIKDSLNLDLGIIYTKLHLSEYYSEKGDTVKAKKNAKEALDHSRRIKKNIEILGALSRLSIADPAKASVYRKEYIRLSDSLHLEERKIKNKFARIRYETDEMIVEKDKAVFQKWTMFWIAVSVLLSGLVFYVFRIRKTKQRELLLILSRQKADQEIYHLISDRHLKFEQGREKEKRRVARELHDGVLSRLSDIRTNLLVLENKTDLETVRHCISQVAEIQDVEKEVRDIAHGLERDSFSTKRGYQELLESVIIGMNLKIDNTIDWDIFDNRKKLGVYHVLQECLNFMDKKGTSVGIHFYKDSSFLIIEVNGIRFDTEDIEKRQALKNIGLRIKEMDADLITSAVVGKEMVIKITVPPGTNTNQNFRL</sequence>
<protein>
    <submittedName>
        <fullName evidence="6">Tetratricopeptide repeat protein</fullName>
    </submittedName>
</protein>
<name>A0A501PXJ5_9FLAO</name>
<dbReference type="GO" id="GO:0000155">
    <property type="term" value="F:phosphorelay sensor kinase activity"/>
    <property type="evidence" value="ECO:0007669"/>
    <property type="project" value="InterPro"/>
</dbReference>
<dbReference type="SMART" id="SM00028">
    <property type="entry name" value="TPR"/>
    <property type="match status" value="2"/>
</dbReference>
<keyword evidence="4" id="KW-0812">Transmembrane</keyword>
<dbReference type="SUPFAM" id="SSF48452">
    <property type="entry name" value="TPR-like"/>
    <property type="match status" value="1"/>
</dbReference>
<proteinExistence type="predicted"/>